<feature type="domain" description="MYND-type" evidence="11">
    <location>
        <begin position="305"/>
        <end position="342"/>
    </location>
</feature>
<dbReference type="SUPFAM" id="SSF48403">
    <property type="entry name" value="Ankyrin repeat"/>
    <property type="match status" value="1"/>
</dbReference>
<dbReference type="InterPro" id="IPR002893">
    <property type="entry name" value="Znf_MYND"/>
</dbReference>
<dbReference type="InterPro" id="IPR002110">
    <property type="entry name" value="Ankyrin_rpt"/>
</dbReference>
<evidence type="ECO:0000256" key="2">
    <source>
        <dbReference type="ARBA" id="ARBA00022723"/>
    </source>
</evidence>
<keyword evidence="2" id="KW-0479">Metal-binding</keyword>
<evidence type="ECO:0000256" key="1">
    <source>
        <dbReference type="ARBA" id="ARBA00004138"/>
    </source>
</evidence>
<keyword evidence="3" id="KW-0677">Repeat</keyword>
<dbReference type="AlphaFoldDB" id="A0A671M8B9"/>
<evidence type="ECO:0000256" key="6">
    <source>
        <dbReference type="ARBA" id="ARBA00023043"/>
    </source>
</evidence>
<dbReference type="Pfam" id="PF01753">
    <property type="entry name" value="zf-MYND"/>
    <property type="match status" value="1"/>
</dbReference>
<evidence type="ECO:0000256" key="8">
    <source>
        <dbReference type="ARBA" id="ARBA00023273"/>
    </source>
</evidence>
<name>A0A671M8B9_9TELE</name>
<dbReference type="PANTHER" id="PTHR24150">
    <property type="entry name" value="ANKYRIN REPEAT AND MYND DOMAIN-CONTAINING PROTEIN 2"/>
    <property type="match status" value="1"/>
</dbReference>
<proteinExistence type="predicted"/>
<dbReference type="FunFam" id="1.25.40.20:FF:000182">
    <property type="entry name" value="Ankyrin repeat and MYND domain containing 2a"/>
    <property type="match status" value="1"/>
</dbReference>
<dbReference type="Pfam" id="PF12796">
    <property type="entry name" value="Ank_2"/>
    <property type="match status" value="1"/>
</dbReference>
<evidence type="ECO:0000256" key="3">
    <source>
        <dbReference type="ARBA" id="ARBA00022737"/>
    </source>
</evidence>
<comment type="subcellular location">
    <subcellularLocation>
        <location evidence="1">Cell projection</location>
        <location evidence="1">Cilium</location>
    </subcellularLocation>
</comment>
<keyword evidence="5" id="KW-0862">Zinc</keyword>
<dbReference type="PROSITE" id="PS50088">
    <property type="entry name" value="ANK_REPEAT"/>
    <property type="match status" value="2"/>
</dbReference>
<keyword evidence="13" id="KW-1185">Reference proteome</keyword>
<dbReference type="PROSITE" id="PS01360">
    <property type="entry name" value="ZF_MYND_1"/>
    <property type="match status" value="1"/>
</dbReference>
<evidence type="ECO:0000313" key="13">
    <source>
        <dbReference type="Proteomes" id="UP000472260"/>
    </source>
</evidence>
<sequence>MLQVAAAGDVQEATQLLSNPNVRVNCLDEYGMTPLMHAAYKGKADMCRLLLQHGADVNCNEHEYGYTALMFAGLSGNAEITEMILDAGAETDLVNSVGRTAAQMAAFVGQHDCVTVINNFFSRARLEYYTRPEGSKGEPKLPPKLAGPLHKIIMTTNLNPVKMVMLVKEDPLLVDVVALEKCYRVMDLLCEQCVKQQDMNEVLAMKMHYISCVLQKCLAFLQERDDNLDALLKSLLKGRDGDGFPQYQEKFIRDCIQKFPYCEANLLQQLVRIIAPVEIGNVPTAFSVLTQALTGQMVLMDTEYCATCGERGADKKCSFCKMVVYCGKTCQRLHWFTHKRQCKTPVPQRDAQFNRQPKLRELSSNGKVYDHSLEFSETLNRTLLQCPSTHANTSCCFCSVF</sequence>
<accession>A0A671M8B9</accession>
<dbReference type="PROSITE" id="PS50865">
    <property type="entry name" value="ZF_MYND_2"/>
    <property type="match status" value="1"/>
</dbReference>
<evidence type="ECO:0000256" key="10">
    <source>
        <dbReference type="PROSITE-ProRule" id="PRU00134"/>
    </source>
</evidence>
<evidence type="ECO:0000256" key="9">
    <source>
        <dbReference type="PROSITE-ProRule" id="PRU00023"/>
    </source>
</evidence>
<dbReference type="Gene3D" id="6.10.140.2220">
    <property type="match status" value="1"/>
</dbReference>
<evidence type="ECO:0000256" key="4">
    <source>
        <dbReference type="ARBA" id="ARBA00022771"/>
    </source>
</evidence>
<dbReference type="InterPro" id="IPR036770">
    <property type="entry name" value="Ankyrin_rpt-contain_sf"/>
</dbReference>
<organism evidence="12 13">
    <name type="scientific">Sinocyclocheilus anshuiensis</name>
    <dbReference type="NCBI Taxonomy" id="1608454"/>
    <lineage>
        <taxon>Eukaryota</taxon>
        <taxon>Metazoa</taxon>
        <taxon>Chordata</taxon>
        <taxon>Craniata</taxon>
        <taxon>Vertebrata</taxon>
        <taxon>Euteleostomi</taxon>
        <taxon>Actinopterygii</taxon>
        <taxon>Neopterygii</taxon>
        <taxon>Teleostei</taxon>
        <taxon>Ostariophysi</taxon>
        <taxon>Cypriniformes</taxon>
        <taxon>Cyprinidae</taxon>
        <taxon>Cyprininae</taxon>
        <taxon>Sinocyclocheilus</taxon>
    </lineage>
</organism>
<evidence type="ECO:0000256" key="7">
    <source>
        <dbReference type="ARBA" id="ARBA00023069"/>
    </source>
</evidence>
<dbReference type="Ensembl" id="ENSSANT00000030366.1">
    <property type="protein sequence ID" value="ENSSANP00000028512.1"/>
    <property type="gene ID" value="ENSSANG00000014637.1"/>
</dbReference>
<evidence type="ECO:0000313" key="12">
    <source>
        <dbReference type="Ensembl" id="ENSSANP00000028512.1"/>
    </source>
</evidence>
<evidence type="ECO:0000256" key="5">
    <source>
        <dbReference type="ARBA" id="ARBA00022833"/>
    </source>
</evidence>
<evidence type="ECO:0000259" key="11">
    <source>
        <dbReference type="PROSITE" id="PS50865"/>
    </source>
</evidence>
<dbReference type="Proteomes" id="UP000472260">
    <property type="component" value="Unassembled WGS sequence"/>
</dbReference>
<feature type="repeat" description="ANK" evidence="9">
    <location>
        <begin position="30"/>
        <end position="62"/>
    </location>
</feature>
<keyword evidence="6 9" id="KW-0040">ANK repeat</keyword>
<feature type="repeat" description="ANK" evidence="9">
    <location>
        <begin position="64"/>
        <end position="96"/>
    </location>
</feature>
<protein>
    <submittedName>
        <fullName evidence="12">Ankyrin repeat and MYND domain-containing protein 2-like</fullName>
    </submittedName>
</protein>
<keyword evidence="8" id="KW-0966">Cell projection</keyword>
<dbReference type="PROSITE" id="PS50297">
    <property type="entry name" value="ANK_REP_REGION"/>
    <property type="match status" value="2"/>
</dbReference>
<reference evidence="12" key="1">
    <citation type="submission" date="2025-08" db="UniProtKB">
        <authorList>
            <consortium name="Ensembl"/>
        </authorList>
    </citation>
    <scope>IDENTIFICATION</scope>
</reference>
<dbReference type="PANTHER" id="PTHR24150:SF8">
    <property type="entry name" value="ANKYRIN REPEAT AND MYND DOMAIN-CONTAINING PROTEIN 2"/>
    <property type="match status" value="1"/>
</dbReference>
<dbReference type="Gene3D" id="1.25.40.20">
    <property type="entry name" value="Ankyrin repeat-containing domain"/>
    <property type="match status" value="1"/>
</dbReference>
<keyword evidence="4 10" id="KW-0863">Zinc-finger</keyword>
<dbReference type="SUPFAM" id="SSF144232">
    <property type="entry name" value="HIT/MYND zinc finger-like"/>
    <property type="match status" value="1"/>
</dbReference>
<dbReference type="SMART" id="SM00248">
    <property type="entry name" value="ANK"/>
    <property type="match status" value="2"/>
</dbReference>
<dbReference type="InterPro" id="IPR052452">
    <property type="entry name" value="Ankyrin-MYND_dom_contain_2"/>
</dbReference>
<dbReference type="GO" id="GO:0008270">
    <property type="term" value="F:zinc ion binding"/>
    <property type="evidence" value="ECO:0007669"/>
    <property type="project" value="UniProtKB-KW"/>
</dbReference>
<dbReference type="GO" id="GO:0005929">
    <property type="term" value="C:cilium"/>
    <property type="evidence" value="ECO:0007669"/>
    <property type="project" value="UniProtKB-SubCell"/>
</dbReference>
<reference evidence="12" key="2">
    <citation type="submission" date="2025-09" db="UniProtKB">
        <authorList>
            <consortium name="Ensembl"/>
        </authorList>
    </citation>
    <scope>IDENTIFICATION</scope>
</reference>
<keyword evidence="7" id="KW-0969">Cilium</keyword>
<gene>
    <name evidence="12" type="primary">LOC107691533</name>
</gene>